<dbReference type="RefSeq" id="WP_242949148.1">
    <property type="nucleotide sequence ID" value="NZ_FOJY01000023.1"/>
</dbReference>
<accession>A0A1I1ADJ5</accession>
<reference evidence="1 2" key="1">
    <citation type="submission" date="2016-10" db="EMBL/GenBank/DDBJ databases">
        <authorList>
            <person name="de Groot N.N."/>
        </authorList>
    </citation>
    <scope>NUCLEOTIDE SEQUENCE [LARGE SCALE GENOMIC DNA]</scope>
    <source>
        <strain evidence="1 2">DSM 5522</strain>
    </source>
</reference>
<dbReference type="Proteomes" id="UP000198838">
    <property type="component" value="Unassembled WGS sequence"/>
</dbReference>
<organism evidence="1 2">
    <name type="scientific">Acetitomaculum ruminis DSM 5522</name>
    <dbReference type="NCBI Taxonomy" id="1120918"/>
    <lineage>
        <taxon>Bacteria</taxon>
        <taxon>Bacillati</taxon>
        <taxon>Bacillota</taxon>
        <taxon>Clostridia</taxon>
        <taxon>Lachnospirales</taxon>
        <taxon>Lachnospiraceae</taxon>
        <taxon>Acetitomaculum</taxon>
    </lineage>
</organism>
<name>A0A1I1ADJ5_9FIRM</name>
<protein>
    <recommendedName>
        <fullName evidence="3">YolD-like protein</fullName>
    </recommendedName>
</protein>
<keyword evidence="2" id="KW-1185">Reference proteome</keyword>
<dbReference type="AlphaFoldDB" id="A0A1I1ADJ5"/>
<sequence>MNKKEEEFTWHYSKGATLDELKKAEIQAQKEYGDIINLPHHVSKNHPQMSIKDRAAQFSPFAALTGYEEAVKEVKRLTHEKIQIDEEVERKINNRLNCIYERINEHPLVSITYFKKDDKKEGGDYLTIRGRVEKIKTYERKIIFEDEIISFDNIYDIDIITDR</sequence>
<dbReference type="STRING" id="1120918.SAMN05216249_12314"/>
<evidence type="ECO:0008006" key="3">
    <source>
        <dbReference type="Google" id="ProtNLM"/>
    </source>
</evidence>
<evidence type="ECO:0000313" key="2">
    <source>
        <dbReference type="Proteomes" id="UP000198838"/>
    </source>
</evidence>
<evidence type="ECO:0000313" key="1">
    <source>
        <dbReference type="EMBL" id="SFB34550.1"/>
    </source>
</evidence>
<gene>
    <name evidence="1" type="ORF">SAMN05216249_12314</name>
</gene>
<dbReference type="EMBL" id="FOJY01000023">
    <property type="protein sequence ID" value="SFB34550.1"/>
    <property type="molecule type" value="Genomic_DNA"/>
</dbReference>
<proteinExistence type="predicted"/>